<dbReference type="InterPro" id="IPR020816">
    <property type="entry name" value="Histone-like_DNA-bd_CS"/>
</dbReference>
<dbReference type="Proteomes" id="UP001277761">
    <property type="component" value="Unassembled WGS sequence"/>
</dbReference>
<sequence length="91" mass="9370">MTTKAEFVDLVAAKAGLGKKDAQAAVDAVLDTISESLSRGSDVTFSGFGKFSVSERSARKGINPATGKQIDIPAKKLPKFTAGAALKKSVA</sequence>
<organism evidence="4 5">
    <name type="scientific">Patulibacter brassicae</name>
    <dbReference type="NCBI Taxonomy" id="1705717"/>
    <lineage>
        <taxon>Bacteria</taxon>
        <taxon>Bacillati</taxon>
        <taxon>Actinomycetota</taxon>
        <taxon>Thermoleophilia</taxon>
        <taxon>Solirubrobacterales</taxon>
        <taxon>Patulibacteraceae</taxon>
        <taxon>Patulibacter</taxon>
    </lineage>
</organism>
<dbReference type="Pfam" id="PF00216">
    <property type="entry name" value="Bac_DNA_binding"/>
    <property type="match status" value="1"/>
</dbReference>
<dbReference type="InterPro" id="IPR000119">
    <property type="entry name" value="Hist_DNA-bd"/>
</dbReference>
<gene>
    <name evidence="4" type="ORF">SK069_04800</name>
</gene>
<keyword evidence="5" id="KW-1185">Reference proteome</keyword>
<evidence type="ECO:0000256" key="3">
    <source>
        <dbReference type="RuleBase" id="RU003939"/>
    </source>
</evidence>
<dbReference type="EMBL" id="JAXAVX010000001">
    <property type="protein sequence ID" value="MDX8150903.1"/>
    <property type="molecule type" value="Genomic_DNA"/>
</dbReference>
<accession>A0ABU4VJ09</accession>
<dbReference type="SMART" id="SM00411">
    <property type="entry name" value="BHL"/>
    <property type="match status" value="1"/>
</dbReference>
<dbReference type="PANTHER" id="PTHR33175:SF3">
    <property type="entry name" value="DNA-BINDING PROTEIN HU-BETA"/>
    <property type="match status" value="1"/>
</dbReference>
<dbReference type="CDD" id="cd13831">
    <property type="entry name" value="HU"/>
    <property type="match status" value="1"/>
</dbReference>
<evidence type="ECO:0000256" key="1">
    <source>
        <dbReference type="ARBA" id="ARBA00023067"/>
    </source>
</evidence>
<dbReference type="Gene3D" id="4.10.520.10">
    <property type="entry name" value="IHF-like DNA-binding proteins"/>
    <property type="match status" value="1"/>
</dbReference>
<dbReference type="RefSeq" id="WP_319953043.1">
    <property type="nucleotide sequence ID" value="NZ_JAXAVX010000001.1"/>
</dbReference>
<proteinExistence type="inferred from homology"/>
<evidence type="ECO:0000313" key="4">
    <source>
        <dbReference type="EMBL" id="MDX8150903.1"/>
    </source>
</evidence>
<comment type="caution">
    <text evidence="4">The sequence shown here is derived from an EMBL/GenBank/DDBJ whole genome shotgun (WGS) entry which is preliminary data.</text>
</comment>
<comment type="similarity">
    <text evidence="3">Belongs to the bacterial histone-like protein family.</text>
</comment>
<dbReference type="PROSITE" id="PS00045">
    <property type="entry name" value="HISTONE_LIKE"/>
    <property type="match status" value="1"/>
</dbReference>
<dbReference type="PRINTS" id="PR01727">
    <property type="entry name" value="DNABINDINGHU"/>
</dbReference>
<dbReference type="GO" id="GO:0003677">
    <property type="term" value="F:DNA binding"/>
    <property type="evidence" value="ECO:0007669"/>
    <property type="project" value="UniProtKB-KW"/>
</dbReference>
<reference evidence="4 5" key="1">
    <citation type="submission" date="2023-11" db="EMBL/GenBank/DDBJ databases">
        <authorList>
            <person name="Xu M."/>
            <person name="Jiang T."/>
        </authorList>
    </citation>
    <scope>NUCLEOTIDE SEQUENCE [LARGE SCALE GENOMIC DNA]</scope>
    <source>
        <strain evidence="4 5">SD</strain>
    </source>
</reference>
<keyword evidence="2 4" id="KW-0238">DNA-binding</keyword>
<dbReference type="InterPro" id="IPR010992">
    <property type="entry name" value="IHF-like_DNA-bd_dom_sf"/>
</dbReference>
<protein>
    <submittedName>
        <fullName evidence="4">HU family DNA-binding protein</fullName>
    </submittedName>
</protein>
<dbReference type="PANTHER" id="PTHR33175">
    <property type="entry name" value="DNA-BINDING PROTEIN HU"/>
    <property type="match status" value="1"/>
</dbReference>
<dbReference type="SUPFAM" id="SSF47729">
    <property type="entry name" value="IHF-like DNA-binding proteins"/>
    <property type="match status" value="1"/>
</dbReference>
<evidence type="ECO:0000256" key="2">
    <source>
        <dbReference type="ARBA" id="ARBA00023125"/>
    </source>
</evidence>
<evidence type="ECO:0000313" key="5">
    <source>
        <dbReference type="Proteomes" id="UP001277761"/>
    </source>
</evidence>
<keyword evidence="1" id="KW-0226">DNA condensation</keyword>
<name>A0ABU4VJ09_9ACTN</name>